<gene>
    <name evidence="1" type="ORF">BBM1128_02170</name>
</gene>
<dbReference type="Proteomes" id="UP000037193">
    <property type="component" value="Unassembled WGS sequence"/>
</dbReference>
<name>A0A0L7B691_BIFBR</name>
<dbReference type="AlphaFoldDB" id="A0A0L7B691"/>
<reference evidence="1 2" key="1">
    <citation type="journal article" date="2015" name="Int J Genomics">
        <title>Comparative Genomics Revealed Genetic Diversity and Species/Strain-Level Differences in Carbohydrate Metabolism of Three Probiotic Bifidobacterial Species.</title>
        <authorList>
            <person name="Odamaki T."/>
            <person name="Horigome A."/>
            <person name="Sugahara H."/>
            <person name="Hashikura N."/>
            <person name="Minami J."/>
            <person name="Xiao J.Z."/>
            <person name="Abe F."/>
        </authorList>
    </citation>
    <scope>NUCLEOTIDE SEQUENCE [LARGE SCALE GENOMIC DNA]</scope>
    <source>
        <strain evidence="1 2">MCC 1128</strain>
    </source>
</reference>
<evidence type="ECO:0000313" key="2">
    <source>
        <dbReference type="Proteomes" id="UP000037193"/>
    </source>
</evidence>
<evidence type="ECO:0000313" key="1">
    <source>
        <dbReference type="EMBL" id="KOA42992.1"/>
    </source>
</evidence>
<sequence>MEIKNIVDQSVTVTRVQTLHTVGRLLESFGCTRILQLTINGKGADNEQ</sequence>
<dbReference type="EMBL" id="AVQD01000003">
    <property type="protein sequence ID" value="KOA42992.1"/>
    <property type="molecule type" value="Genomic_DNA"/>
</dbReference>
<protein>
    <submittedName>
        <fullName evidence="1">Uncharacterized protein</fullName>
    </submittedName>
</protein>
<dbReference type="RefSeq" id="WP_155468235.1">
    <property type="nucleotide sequence ID" value="NZ_AVQD01000003.1"/>
</dbReference>
<accession>A0A0L7B691</accession>
<dbReference type="PATRIC" id="fig|1365965.3.peg.438"/>
<proteinExistence type="predicted"/>
<organism evidence="1 2">
    <name type="scientific">Bifidobacterium breve MCC 1128</name>
    <dbReference type="NCBI Taxonomy" id="1365965"/>
    <lineage>
        <taxon>Bacteria</taxon>
        <taxon>Bacillati</taxon>
        <taxon>Actinomycetota</taxon>
        <taxon>Actinomycetes</taxon>
        <taxon>Bifidobacteriales</taxon>
        <taxon>Bifidobacteriaceae</taxon>
        <taxon>Bifidobacterium</taxon>
    </lineage>
</organism>
<comment type="caution">
    <text evidence="1">The sequence shown here is derived from an EMBL/GenBank/DDBJ whole genome shotgun (WGS) entry which is preliminary data.</text>
</comment>